<dbReference type="Pfam" id="PF00067">
    <property type="entry name" value="p450"/>
    <property type="match status" value="1"/>
</dbReference>
<keyword evidence="3 6" id="KW-0349">Heme</keyword>
<dbReference type="Proteomes" id="UP000038045">
    <property type="component" value="Unplaced"/>
</dbReference>
<keyword evidence="8" id="KW-1133">Transmembrane helix</keyword>
<dbReference type="GO" id="GO:0004497">
    <property type="term" value="F:monooxygenase activity"/>
    <property type="evidence" value="ECO:0007669"/>
    <property type="project" value="UniProtKB-KW"/>
</dbReference>
<keyword evidence="7" id="KW-0560">Oxidoreductase</keyword>
<feature type="transmembrane region" description="Helical" evidence="8">
    <location>
        <begin position="6"/>
        <end position="23"/>
    </location>
</feature>
<evidence type="ECO:0000256" key="1">
    <source>
        <dbReference type="ARBA" id="ARBA00001971"/>
    </source>
</evidence>
<keyword evidence="6 7" id="KW-0479">Metal-binding</keyword>
<protein>
    <submittedName>
        <fullName evidence="10">Cytochrome P450 4V2</fullName>
    </submittedName>
</protein>
<evidence type="ECO:0000256" key="3">
    <source>
        <dbReference type="ARBA" id="ARBA00022617"/>
    </source>
</evidence>
<organism evidence="9 10">
    <name type="scientific">Parastrongyloides trichosuri</name>
    <name type="common">Possum-specific nematode worm</name>
    <dbReference type="NCBI Taxonomy" id="131310"/>
    <lineage>
        <taxon>Eukaryota</taxon>
        <taxon>Metazoa</taxon>
        <taxon>Ecdysozoa</taxon>
        <taxon>Nematoda</taxon>
        <taxon>Chromadorea</taxon>
        <taxon>Rhabditida</taxon>
        <taxon>Tylenchina</taxon>
        <taxon>Panagrolaimomorpha</taxon>
        <taxon>Strongyloidoidea</taxon>
        <taxon>Strongyloididae</taxon>
        <taxon>Parastrongyloides</taxon>
    </lineage>
</organism>
<dbReference type="InterPro" id="IPR050196">
    <property type="entry name" value="Cytochrome_P450_Monoox"/>
</dbReference>
<evidence type="ECO:0000256" key="2">
    <source>
        <dbReference type="ARBA" id="ARBA00010617"/>
    </source>
</evidence>
<dbReference type="GO" id="GO:0005506">
    <property type="term" value="F:iron ion binding"/>
    <property type="evidence" value="ECO:0007669"/>
    <property type="project" value="InterPro"/>
</dbReference>
<keyword evidence="5 7" id="KW-0503">Monooxygenase</keyword>
<keyword evidence="9" id="KW-1185">Reference proteome</keyword>
<sequence length="514" mass="59946">MELLQWLTIILPLIIILQLKTIIKFFKHRYHLIVSLWNMPGPLAVPIFGSTIWLKWNVEELTLQINEFSDEFHSQNIKVAQFWLGPFPLIAPLHPEAVEKVLSSTEIIRKGPEYSILIKWLGTGLLTSWGNKWKSRRRLLTPTFHFNILKEFMKVFNNESKILVGELSKNTNIEGDFDVFPYMKRCALDIICDTSMGRKVNAQTNHNHPYVLAVQKLNILTFKYLRMPWLWIKPIWYLSGFGYTYDNTLNLVTNFTKKIINEKISDNKKKISIKNNIIEEENVIGKKKAFLDLLIEKTEEGNLNYQDICEEVDTFMFEGHDTTSSNLSWTIWCLSHYPECQKKVIEEINEIFGNSDRDVTFEDLSELKYLEMCIKESLRIFPSVPLFSRLVEEDFTLEGFTIPKGSTVVISPLIVHRNKNVFKNPLIYNPDNFLPENVSKRNSYSFIPFSAGPRNCIGQKFALYEEKVVLAWLFRNFSITSNKPFDYTIACPEVILKPSKGIPIQLHKRFHNDN</sequence>
<evidence type="ECO:0000256" key="7">
    <source>
        <dbReference type="RuleBase" id="RU000461"/>
    </source>
</evidence>
<comment type="cofactor">
    <cofactor evidence="1 6">
        <name>heme</name>
        <dbReference type="ChEBI" id="CHEBI:30413"/>
    </cofactor>
</comment>
<dbReference type="WBParaSite" id="PTRK_0001351000.1">
    <property type="protein sequence ID" value="PTRK_0001351000.1"/>
    <property type="gene ID" value="PTRK_0001351000"/>
</dbReference>
<dbReference type="GO" id="GO:0016705">
    <property type="term" value="F:oxidoreductase activity, acting on paired donors, with incorporation or reduction of molecular oxygen"/>
    <property type="evidence" value="ECO:0007669"/>
    <property type="project" value="InterPro"/>
</dbReference>
<keyword evidence="8" id="KW-0812">Transmembrane</keyword>
<dbReference type="SUPFAM" id="SSF48264">
    <property type="entry name" value="Cytochrome P450"/>
    <property type="match status" value="1"/>
</dbReference>
<comment type="similarity">
    <text evidence="2 7">Belongs to the cytochrome P450 family.</text>
</comment>
<feature type="binding site" description="axial binding residue" evidence="6">
    <location>
        <position position="456"/>
    </location>
    <ligand>
        <name>heme</name>
        <dbReference type="ChEBI" id="CHEBI:30413"/>
    </ligand>
    <ligandPart>
        <name>Fe</name>
        <dbReference type="ChEBI" id="CHEBI:18248"/>
    </ligandPart>
</feature>
<dbReference type="InterPro" id="IPR036396">
    <property type="entry name" value="Cyt_P450_sf"/>
</dbReference>
<dbReference type="PANTHER" id="PTHR24291:SF130">
    <property type="entry name" value="CYTOCHROME P450 FAMILY"/>
    <property type="match status" value="1"/>
</dbReference>
<dbReference type="PANTHER" id="PTHR24291">
    <property type="entry name" value="CYTOCHROME P450 FAMILY 4"/>
    <property type="match status" value="1"/>
</dbReference>
<dbReference type="PRINTS" id="PR00385">
    <property type="entry name" value="P450"/>
</dbReference>
<dbReference type="AlphaFoldDB" id="A0A0N4ZXQ8"/>
<dbReference type="CDD" id="cd20628">
    <property type="entry name" value="CYP4"/>
    <property type="match status" value="1"/>
</dbReference>
<proteinExistence type="inferred from homology"/>
<evidence type="ECO:0000256" key="4">
    <source>
        <dbReference type="ARBA" id="ARBA00023004"/>
    </source>
</evidence>
<keyword evidence="4 6" id="KW-0408">Iron</keyword>
<reference evidence="10" key="1">
    <citation type="submission" date="2017-02" db="UniProtKB">
        <authorList>
            <consortium name="WormBaseParasite"/>
        </authorList>
    </citation>
    <scope>IDENTIFICATION</scope>
</reference>
<feature type="transmembrane region" description="Helical" evidence="8">
    <location>
        <begin position="35"/>
        <end position="56"/>
    </location>
</feature>
<name>A0A0N4ZXQ8_PARTI</name>
<evidence type="ECO:0000256" key="6">
    <source>
        <dbReference type="PIRSR" id="PIRSR602401-1"/>
    </source>
</evidence>
<keyword evidence="8" id="KW-0472">Membrane</keyword>
<evidence type="ECO:0000313" key="10">
    <source>
        <dbReference type="WBParaSite" id="PTRK_0001351000.1"/>
    </source>
</evidence>
<evidence type="ECO:0000256" key="8">
    <source>
        <dbReference type="SAM" id="Phobius"/>
    </source>
</evidence>
<evidence type="ECO:0000256" key="5">
    <source>
        <dbReference type="ARBA" id="ARBA00023033"/>
    </source>
</evidence>
<dbReference type="InterPro" id="IPR017972">
    <property type="entry name" value="Cyt_P450_CS"/>
</dbReference>
<dbReference type="PRINTS" id="PR00463">
    <property type="entry name" value="EP450I"/>
</dbReference>
<dbReference type="InterPro" id="IPR001128">
    <property type="entry name" value="Cyt_P450"/>
</dbReference>
<dbReference type="InterPro" id="IPR002401">
    <property type="entry name" value="Cyt_P450_E_grp-I"/>
</dbReference>
<dbReference type="GO" id="GO:0020037">
    <property type="term" value="F:heme binding"/>
    <property type="evidence" value="ECO:0007669"/>
    <property type="project" value="InterPro"/>
</dbReference>
<dbReference type="STRING" id="131310.A0A0N4ZXQ8"/>
<evidence type="ECO:0000313" key="9">
    <source>
        <dbReference type="Proteomes" id="UP000038045"/>
    </source>
</evidence>
<dbReference type="Gene3D" id="1.10.630.10">
    <property type="entry name" value="Cytochrome P450"/>
    <property type="match status" value="1"/>
</dbReference>
<dbReference type="PROSITE" id="PS00086">
    <property type="entry name" value="CYTOCHROME_P450"/>
    <property type="match status" value="1"/>
</dbReference>
<accession>A0A0N4ZXQ8</accession>